<comment type="similarity">
    <text evidence="4">Belongs to the BetVI family.</text>
</comment>
<organism evidence="11 12">
    <name type="scientific">Physcomitrium patens</name>
    <name type="common">Spreading-leaved earth moss</name>
    <name type="synonym">Physcomitrella patens</name>
    <dbReference type="NCBI Taxonomy" id="3218"/>
    <lineage>
        <taxon>Eukaryota</taxon>
        <taxon>Viridiplantae</taxon>
        <taxon>Streptophyta</taxon>
        <taxon>Embryophyta</taxon>
        <taxon>Bryophyta</taxon>
        <taxon>Bryophytina</taxon>
        <taxon>Bryopsida</taxon>
        <taxon>Funariidae</taxon>
        <taxon>Funariales</taxon>
        <taxon>Funariaceae</taxon>
        <taxon>Physcomitrium</taxon>
    </lineage>
</organism>
<dbReference type="AlphaFoldDB" id="A0A7I4E8Q7"/>
<dbReference type="GO" id="GO:0006952">
    <property type="term" value="P:defense response"/>
    <property type="evidence" value="ECO:0007669"/>
    <property type="project" value="InterPro"/>
</dbReference>
<reference evidence="11 12" key="2">
    <citation type="journal article" date="2018" name="Plant J.">
        <title>The Physcomitrella patens chromosome-scale assembly reveals moss genome structure and evolution.</title>
        <authorList>
            <person name="Lang D."/>
            <person name="Ullrich K.K."/>
            <person name="Murat F."/>
            <person name="Fuchs J."/>
            <person name="Jenkins J."/>
            <person name="Haas F.B."/>
            <person name="Piednoel M."/>
            <person name="Gundlach H."/>
            <person name="Van Bel M."/>
            <person name="Meyberg R."/>
            <person name="Vives C."/>
            <person name="Morata J."/>
            <person name="Symeonidi A."/>
            <person name="Hiss M."/>
            <person name="Muchero W."/>
            <person name="Kamisugi Y."/>
            <person name="Saleh O."/>
            <person name="Blanc G."/>
            <person name="Decker E.L."/>
            <person name="van Gessel N."/>
            <person name="Grimwood J."/>
            <person name="Hayes R.D."/>
            <person name="Graham S.W."/>
            <person name="Gunter L.E."/>
            <person name="McDaniel S.F."/>
            <person name="Hoernstein S.N.W."/>
            <person name="Larsson A."/>
            <person name="Li F.W."/>
            <person name="Perroud P.F."/>
            <person name="Phillips J."/>
            <person name="Ranjan P."/>
            <person name="Rokshar D.S."/>
            <person name="Rothfels C.J."/>
            <person name="Schneider L."/>
            <person name="Shu S."/>
            <person name="Stevenson D.W."/>
            <person name="Thummler F."/>
            <person name="Tillich M."/>
            <person name="Villarreal Aguilar J.C."/>
            <person name="Widiez T."/>
            <person name="Wong G.K."/>
            <person name="Wymore A."/>
            <person name="Zhang Y."/>
            <person name="Zimmer A.D."/>
            <person name="Quatrano R.S."/>
            <person name="Mayer K.F.X."/>
            <person name="Goodstein D."/>
            <person name="Casacuberta J.M."/>
            <person name="Vandepoele K."/>
            <person name="Reski R."/>
            <person name="Cuming A.C."/>
            <person name="Tuskan G.A."/>
            <person name="Maumus F."/>
            <person name="Salse J."/>
            <person name="Schmutz J."/>
            <person name="Rensing S.A."/>
        </authorList>
    </citation>
    <scope>NUCLEOTIDE SEQUENCE [LARGE SCALE GENOMIC DNA]</scope>
    <source>
        <strain evidence="11 12">cv. Gransden 2004</strain>
    </source>
</reference>
<keyword evidence="9" id="KW-0650">Protein phosphatase inhibitor</keyword>
<evidence type="ECO:0000256" key="9">
    <source>
        <dbReference type="ARBA" id="ARBA00023272"/>
    </source>
</evidence>
<comment type="similarity">
    <text evidence="3">Belongs to the PYR/PYL/RCAR abscisic acid intracellular receptor family.</text>
</comment>
<comment type="subcellular location">
    <subcellularLocation>
        <location evidence="2">Cytoplasm</location>
    </subcellularLocation>
    <subcellularLocation>
        <location evidence="1">Nucleus</location>
    </subcellularLocation>
</comment>
<dbReference type="Pfam" id="PF00407">
    <property type="entry name" value="Bet_v_1"/>
    <property type="match status" value="1"/>
</dbReference>
<dbReference type="GO" id="GO:0005634">
    <property type="term" value="C:nucleus"/>
    <property type="evidence" value="ECO:0000318"/>
    <property type="project" value="GO_Central"/>
</dbReference>
<accession>A0A7I4E8Q7</accession>
<dbReference type="SUPFAM" id="SSF55961">
    <property type="entry name" value="Bet v1-like"/>
    <property type="match status" value="2"/>
</dbReference>
<reference evidence="11 12" key="1">
    <citation type="journal article" date="2008" name="Science">
        <title>The Physcomitrella genome reveals evolutionary insights into the conquest of land by plants.</title>
        <authorList>
            <person name="Rensing S."/>
            <person name="Lang D."/>
            <person name="Zimmer A."/>
            <person name="Terry A."/>
            <person name="Salamov A."/>
            <person name="Shapiro H."/>
            <person name="Nishiyama T."/>
            <person name="Perroud P.-F."/>
            <person name="Lindquist E."/>
            <person name="Kamisugi Y."/>
            <person name="Tanahashi T."/>
            <person name="Sakakibara K."/>
            <person name="Fujita T."/>
            <person name="Oishi K."/>
            <person name="Shin-I T."/>
            <person name="Kuroki Y."/>
            <person name="Toyoda A."/>
            <person name="Suzuki Y."/>
            <person name="Hashimoto A."/>
            <person name="Yamaguchi K."/>
            <person name="Sugano A."/>
            <person name="Kohara Y."/>
            <person name="Fujiyama A."/>
            <person name="Anterola A."/>
            <person name="Aoki S."/>
            <person name="Ashton N."/>
            <person name="Barbazuk W.B."/>
            <person name="Barker E."/>
            <person name="Bennetzen J."/>
            <person name="Bezanilla M."/>
            <person name="Blankenship R."/>
            <person name="Cho S.H."/>
            <person name="Dutcher S."/>
            <person name="Estelle M."/>
            <person name="Fawcett J.A."/>
            <person name="Gundlach H."/>
            <person name="Hanada K."/>
            <person name="Heyl A."/>
            <person name="Hicks K.A."/>
            <person name="Hugh J."/>
            <person name="Lohr M."/>
            <person name="Mayer K."/>
            <person name="Melkozernov A."/>
            <person name="Murata T."/>
            <person name="Nelson D."/>
            <person name="Pils B."/>
            <person name="Prigge M."/>
            <person name="Reiss B."/>
            <person name="Renner T."/>
            <person name="Rombauts S."/>
            <person name="Rushton P."/>
            <person name="Sanderfoot A."/>
            <person name="Schween G."/>
            <person name="Shiu S.-H."/>
            <person name="Stueber K."/>
            <person name="Theodoulou F.L."/>
            <person name="Tu H."/>
            <person name="Van de Peer Y."/>
            <person name="Verrier P.J."/>
            <person name="Waters E."/>
            <person name="Wood A."/>
            <person name="Yang L."/>
            <person name="Cove D."/>
            <person name="Cuming A."/>
            <person name="Hasebe M."/>
            <person name="Lucas S."/>
            <person name="Mishler D.B."/>
            <person name="Reski R."/>
            <person name="Grigoriev I."/>
            <person name="Quatrano R.S."/>
            <person name="Boore J.L."/>
        </authorList>
    </citation>
    <scope>NUCLEOTIDE SEQUENCE [LARGE SCALE GENOMIC DNA]</scope>
    <source>
        <strain evidence="11 12">cv. Gransden 2004</strain>
    </source>
</reference>
<dbReference type="Pfam" id="PF10604">
    <property type="entry name" value="Polyketide_cyc2"/>
    <property type="match status" value="1"/>
</dbReference>
<keyword evidence="5" id="KW-0963">Cytoplasm</keyword>
<keyword evidence="8" id="KW-0539">Nucleus</keyword>
<evidence type="ECO:0000256" key="7">
    <source>
        <dbReference type="ARBA" id="ARBA00023170"/>
    </source>
</evidence>
<evidence type="ECO:0000256" key="5">
    <source>
        <dbReference type="ARBA" id="ARBA00022490"/>
    </source>
</evidence>
<dbReference type="FunFam" id="3.30.530.20:FF:000007">
    <property type="entry name" value="Major pollen allergen Bet v 1-A"/>
    <property type="match status" value="2"/>
</dbReference>
<dbReference type="EnsemblPlants" id="Pp3c7_19830V3.3">
    <property type="protein sequence ID" value="Pp3c7_19830V3.3"/>
    <property type="gene ID" value="Pp3c7_19830"/>
</dbReference>
<dbReference type="InterPro" id="IPR019587">
    <property type="entry name" value="Polyketide_cyclase/dehydratase"/>
</dbReference>
<dbReference type="Gene3D" id="3.30.530.20">
    <property type="match status" value="2"/>
</dbReference>
<evidence type="ECO:0000256" key="4">
    <source>
        <dbReference type="ARBA" id="ARBA00009744"/>
    </source>
</evidence>
<name>A0A7I4E8Q7_PHYPA</name>
<dbReference type="InParanoid" id="A0A7I4E8Q7"/>
<dbReference type="PRINTS" id="PR00634">
    <property type="entry name" value="BETALLERGEN"/>
</dbReference>
<dbReference type="GO" id="GO:0010427">
    <property type="term" value="F:abscisic acid binding"/>
    <property type="evidence" value="ECO:0000318"/>
    <property type="project" value="GO_Central"/>
</dbReference>
<evidence type="ECO:0000313" key="11">
    <source>
        <dbReference type="EnsemblPlants" id="Pp3c7_19830V3.3"/>
    </source>
</evidence>
<evidence type="ECO:0000256" key="6">
    <source>
        <dbReference type="ARBA" id="ARBA00022682"/>
    </source>
</evidence>
<evidence type="ECO:0000256" key="3">
    <source>
        <dbReference type="ARBA" id="ARBA00008594"/>
    </source>
</evidence>
<keyword evidence="12" id="KW-1185">Reference proteome</keyword>
<evidence type="ECO:0000256" key="2">
    <source>
        <dbReference type="ARBA" id="ARBA00004496"/>
    </source>
</evidence>
<dbReference type="InterPro" id="IPR024949">
    <property type="entry name" value="Bet_v_I_allergen"/>
</dbReference>
<dbReference type="GO" id="GO:0038023">
    <property type="term" value="F:signaling receptor activity"/>
    <property type="evidence" value="ECO:0000318"/>
    <property type="project" value="GO_Central"/>
</dbReference>
<dbReference type="InterPro" id="IPR023393">
    <property type="entry name" value="START-like_dom_sf"/>
</dbReference>
<evidence type="ECO:0000259" key="10">
    <source>
        <dbReference type="Pfam" id="PF00407"/>
    </source>
</evidence>
<dbReference type="Proteomes" id="UP000006727">
    <property type="component" value="Chromosome 7"/>
</dbReference>
<dbReference type="InterPro" id="IPR050279">
    <property type="entry name" value="Plant_def-hormone_signal"/>
</dbReference>
<reference evidence="11" key="3">
    <citation type="submission" date="2020-12" db="UniProtKB">
        <authorList>
            <consortium name="EnsemblPlants"/>
        </authorList>
    </citation>
    <scope>IDENTIFICATION</scope>
</reference>
<evidence type="ECO:0000256" key="1">
    <source>
        <dbReference type="ARBA" id="ARBA00004123"/>
    </source>
</evidence>
<keyword evidence="7" id="KW-0675">Receptor</keyword>
<feature type="domain" description="Bet v I/Major latex protein" evidence="10">
    <location>
        <begin position="11"/>
        <end position="144"/>
    </location>
</feature>
<dbReference type="GO" id="GO:0004864">
    <property type="term" value="F:protein phosphatase inhibitor activity"/>
    <property type="evidence" value="ECO:0000318"/>
    <property type="project" value="GO_Central"/>
</dbReference>
<gene>
    <name evidence="11" type="primary">LOC112284867</name>
</gene>
<evidence type="ECO:0000256" key="8">
    <source>
        <dbReference type="ARBA" id="ARBA00023242"/>
    </source>
</evidence>
<evidence type="ECO:0000313" key="12">
    <source>
        <dbReference type="Proteomes" id="UP000006727"/>
    </source>
</evidence>
<sequence length="374" mass="39994">MAHIISHTEILNVDAADAWMCCKHSDKVLPDLLPEFFAKTEILEGDGGPGTLRVLHFGPAIPQAGAAKERLDTVDDATMTLSYTVVEGDPRYVNVTGVVSFASTGEKQTKATWTSKYDVVGEAGPPEHVKNITALMFKTFEKAVQSKKTATHTETLDASPDAIWSAVKQENAILPKALPHLFESCTFAKGNGEVGSIRISKMGPAIPDAGELVEQVDVFDDAEKKVGYTVLKGDPRFKYVTAVVQYAPGPTAGTTTATWNATFVPVEENGVLDSKFVVAVWKARRGWGRCAKLTHSLTHTHTQSQSAWPGRRGSSRNLGFVFGGAAGAPGLCGGVTVTQRERTTIDSINQSNNQSTTPPPPPLLCSALLSSAPF</sequence>
<dbReference type="GO" id="GO:0009738">
    <property type="term" value="P:abscisic acid-activated signaling pathway"/>
    <property type="evidence" value="ECO:0000318"/>
    <property type="project" value="GO_Central"/>
</dbReference>
<keyword evidence="6" id="KW-0938">Abscisic acid signaling pathway</keyword>
<dbReference type="EMBL" id="ABEU02000007">
    <property type="status" value="NOT_ANNOTATED_CDS"/>
    <property type="molecule type" value="Genomic_DNA"/>
</dbReference>
<dbReference type="GO" id="GO:0005737">
    <property type="term" value="C:cytoplasm"/>
    <property type="evidence" value="ECO:0000318"/>
    <property type="project" value="GO_Central"/>
</dbReference>
<dbReference type="PANTHER" id="PTHR31213:SF24">
    <property type="entry name" value="OS08G0374000 PROTEIN"/>
    <property type="match status" value="1"/>
</dbReference>
<dbReference type="InterPro" id="IPR000916">
    <property type="entry name" value="Bet_v_I/MLP"/>
</dbReference>
<dbReference type="FunCoup" id="A0A7I4E8Q7">
    <property type="interactions" value="587"/>
</dbReference>
<dbReference type="Gramene" id="Pp3c7_19830V3.3">
    <property type="protein sequence ID" value="Pp3c7_19830V3.3"/>
    <property type="gene ID" value="Pp3c7_19830"/>
</dbReference>
<proteinExistence type="inferred from homology"/>
<dbReference type="PANTHER" id="PTHR31213">
    <property type="entry name" value="OS08G0374000 PROTEIN-RELATED"/>
    <property type="match status" value="1"/>
</dbReference>
<dbReference type="CDD" id="cd07816">
    <property type="entry name" value="Bet_v1-like"/>
    <property type="match status" value="1"/>
</dbReference>
<protein>
    <recommendedName>
        <fullName evidence="10">Bet v I/Major latex protein domain-containing protein</fullName>
    </recommendedName>
</protein>